<name>A0ABQ6A633_9PROT</name>
<keyword evidence="3" id="KW-1185">Reference proteome</keyword>
<dbReference type="Pfam" id="PF05981">
    <property type="entry name" value="CreA"/>
    <property type="match status" value="1"/>
</dbReference>
<dbReference type="Proteomes" id="UP001156641">
    <property type="component" value="Unassembled WGS sequence"/>
</dbReference>
<proteinExistence type="predicted"/>
<dbReference type="PANTHER" id="PTHR37952">
    <property type="match status" value="1"/>
</dbReference>
<protein>
    <recommendedName>
        <fullName evidence="4">CreA protein</fullName>
    </recommendedName>
</protein>
<evidence type="ECO:0000313" key="2">
    <source>
        <dbReference type="EMBL" id="GLR67914.1"/>
    </source>
</evidence>
<evidence type="ECO:0000313" key="3">
    <source>
        <dbReference type="Proteomes" id="UP001156641"/>
    </source>
</evidence>
<dbReference type="PANTHER" id="PTHR37952:SF2">
    <property type="entry name" value="PROTEIN CREA"/>
    <property type="match status" value="1"/>
</dbReference>
<feature type="chain" id="PRO_5045401169" description="CreA protein" evidence="1">
    <location>
        <begin position="20"/>
        <end position="149"/>
    </location>
</feature>
<accession>A0ABQ6A633</accession>
<sequence length="149" mass="15627">MKHLFAALLLCLAATAAHAEQTIGSVSTNFRLLGPNDKVVVERFDDPKVANVSCYASFAQTGGVAGGIGVATDPSEFALNCIAHGPVSIPADLPQKEEMSAISASFLFKHFIITRMVDTQDNTLVYVLISTKIIHGSPANALSAVPASN</sequence>
<keyword evidence="1" id="KW-0732">Signal</keyword>
<feature type="signal peptide" evidence="1">
    <location>
        <begin position="1"/>
        <end position="19"/>
    </location>
</feature>
<reference evidence="3" key="1">
    <citation type="journal article" date="2019" name="Int. J. Syst. Evol. Microbiol.">
        <title>The Global Catalogue of Microorganisms (GCM) 10K type strain sequencing project: providing services to taxonomists for standard genome sequencing and annotation.</title>
        <authorList>
            <consortium name="The Broad Institute Genomics Platform"/>
            <consortium name="The Broad Institute Genome Sequencing Center for Infectious Disease"/>
            <person name="Wu L."/>
            <person name="Ma J."/>
        </authorList>
    </citation>
    <scope>NUCLEOTIDE SEQUENCE [LARGE SCALE GENOMIC DNA]</scope>
    <source>
        <strain evidence="3">NBRC 112502</strain>
    </source>
</reference>
<dbReference type="EMBL" id="BSOS01000073">
    <property type="protein sequence ID" value="GLR67914.1"/>
    <property type="molecule type" value="Genomic_DNA"/>
</dbReference>
<dbReference type="PIRSF" id="PIRSF003174">
    <property type="entry name" value="CreA"/>
    <property type="match status" value="1"/>
</dbReference>
<comment type="caution">
    <text evidence="2">The sequence shown here is derived from an EMBL/GenBank/DDBJ whole genome shotgun (WGS) entry which is preliminary data.</text>
</comment>
<dbReference type="InterPro" id="IPR010292">
    <property type="entry name" value="Uncharacterised_CreA"/>
</dbReference>
<dbReference type="RefSeq" id="WP_284258714.1">
    <property type="nucleotide sequence ID" value="NZ_BSOS01000073.1"/>
</dbReference>
<evidence type="ECO:0008006" key="4">
    <source>
        <dbReference type="Google" id="ProtNLM"/>
    </source>
</evidence>
<evidence type="ECO:0000256" key="1">
    <source>
        <dbReference type="SAM" id="SignalP"/>
    </source>
</evidence>
<organism evidence="2 3">
    <name type="scientific">Acidocella aquatica</name>
    <dbReference type="NCBI Taxonomy" id="1922313"/>
    <lineage>
        <taxon>Bacteria</taxon>
        <taxon>Pseudomonadati</taxon>
        <taxon>Pseudomonadota</taxon>
        <taxon>Alphaproteobacteria</taxon>
        <taxon>Acetobacterales</taxon>
        <taxon>Acidocellaceae</taxon>
        <taxon>Acidocella</taxon>
    </lineage>
</organism>
<gene>
    <name evidence="2" type="primary">creA</name>
    <name evidence="2" type="ORF">GCM10010909_25950</name>
</gene>